<evidence type="ECO:0000313" key="4">
    <source>
        <dbReference type="Proteomes" id="UP000504606"/>
    </source>
</evidence>
<dbReference type="InterPro" id="IPR026510">
    <property type="entry name" value="PEX11C_met"/>
</dbReference>
<dbReference type="Pfam" id="PF05648">
    <property type="entry name" value="PEX11"/>
    <property type="match status" value="1"/>
</dbReference>
<dbReference type="InterPro" id="IPR008733">
    <property type="entry name" value="PEX11"/>
</dbReference>
<dbReference type="AlphaFoldDB" id="A0A6J1T547"/>
<dbReference type="PANTHER" id="PTHR20990">
    <property type="entry name" value="PEROXISOMAL BIOGENESIS FACTOR 11"/>
    <property type="match status" value="1"/>
</dbReference>
<organism evidence="4 5">
    <name type="scientific">Frankliniella occidentalis</name>
    <name type="common">Western flower thrips</name>
    <name type="synonym">Euthrips occidentalis</name>
    <dbReference type="NCBI Taxonomy" id="133901"/>
    <lineage>
        <taxon>Eukaryota</taxon>
        <taxon>Metazoa</taxon>
        <taxon>Ecdysozoa</taxon>
        <taxon>Arthropoda</taxon>
        <taxon>Hexapoda</taxon>
        <taxon>Insecta</taxon>
        <taxon>Pterygota</taxon>
        <taxon>Neoptera</taxon>
        <taxon>Paraneoptera</taxon>
        <taxon>Thysanoptera</taxon>
        <taxon>Terebrantia</taxon>
        <taxon>Thripoidea</taxon>
        <taxon>Thripidae</taxon>
        <taxon>Frankliniella</taxon>
    </lineage>
</organism>
<gene>
    <name evidence="5" type="primary">LOC113213541</name>
</gene>
<accession>A0A6J1T547</accession>
<reference evidence="5" key="1">
    <citation type="submission" date="2025-08" db="UniProtKB">
        <authorList>
            <consortium name="RefSeq"/>
        </authorList>
    </citation>
    <scope>IDENTIFICATION</scope>
    <source>
        <tissue evidence="5">Whole organism</tissue>
    </source>
</reference>
<protein>
    <submittedName>
        <fullName evidence="5">Peroxisomal membrane protein 11C</fullName>
    </submittedName>
</protein>
<dbReference type="GO" id="GO:0005778">
    <property type="term" value="C:peroxisomal membrane"/>
    <property type="evidence" value="ECO:0007669"/>
    <property type="project" value="UniProtKB-SubCell"/>
</dbReference>
<evidence type="ECO:0000256" key="2">
    <source>
        <dbReference type="ARBA" id="ARBA00023140"/>
    </source>
</evidence>
<dbReference type="PANTHER" id="PTHR20990:SF1">
    <property type="entry name" value="PEROXISOMAL MEMBRANE PROTEIN 11C"/>
    <property type="match status" value="1"/>
</dbReference>
<evidence type="ECO:0000256" key="3">
    <source>
        <dbReference type="ARBA" id="ARBA00046271"/>
    </source>
</evidence>
<keyword evidence="4" id="KW-1185">Reference proteome</keyword>
<dbReference type="GeneID" id="113213541"/>
<dbReference type="Proteomes" id="UP000504606">
    <property type="component" value="Unplaced"/>
</dbReference>
<evidence type="ECO:0000313" key="5">
    <source>
        <dbReference type="RefSeq" id="XP_026288433.1"/>
    </source>
</evidence>
<dbReference type="RefSeq" id="XP_026288433.1">
    <property type="nucleotide sequence ID" value="XM_026432648.2"/>
</dbReference>
<dbReference type="OrthoDB" id="10005898at2759"/>
<sequence length="237" mass="27075">MSPPDSILLDQLDEYLDTYSGRDKFLKALCYSLKFATGFYESPKALHDLKLVSSEISNCRTILRFLDYVPVLKYVLSYKFGKNEKDKYLKLIGRISCILDIIFYPLEQVAWLAERKIVKVNPDPWSDASTVCWVISLYLGLMKALRSLSLLEQHKKCLKTTDADVRFPMERLLIQQRGLLLLALRTSCDLVYAIHYLPEGFLWSTKLKTWQVGALGMVSAGIGIFQSLSSWTKVPSS</sequence>
<proteinExistence type="predicted"/>
<comment type="subcellular location">
    <subcellularLocation>
        <location evidence="3">Peroxisome membrane</location>
    </subcellularLocation>
</comment>
<keyword evidence="1" id="KW-0472">Membrane</keyword>
<dbReference type="KEGG" id="foc:113213541"/>
<name>A0A6J1T547_FRAOC</name>
<evidence type="ECO:0000256" key="1">
    <source>
        <dbReference type="ARBA" id="ARBA00023136"/>
    </source>
</evidence>
<dbReference type="GO" id="GO:0016559">
    <property type="term" value="P:peroxisome fission"/>
    <property type="evidence" value="ECO:0007669"/>
    <property type="project" value="InterPro"/>
</dbReference>
<keyword evidence="2" id="KW-0576">Peroxisome</keyword>